<sequence length="47" mass="5738">MHTHIPKNRQNSPSSQTSIFWTTPSNKANRQNFCNRFKWKTNYRNNR</sequence>
<keyword evidence="3" id="KW-1185">Reference proteome</keyword>
<feature type="compositionally biased region" description="Polar residues" evidence="1">
    <location>
        <begin position="8"/>
        <end position="27"/>
    </location>
</feature>
<organism evidence="2 3">
    <name type="scientific">Stegodyphus mimosarum</name>
    <name type="common">African social velvet spider</name>
    <dbReference type="NCBI Taxonomy" id="407821"/>
    <lineage>
        <taxon>Eukaryota</taxon>
        <taxon>Metazoa</taxon>
        <taxon>Ecdysozoa</taxon>
        <taxon>Arthropoda</taxon>
        <taxon>Chelicerata</taxon>
        <taxon>Arachnida</taxon>
        <taxon>Araneae</taxon>
        <taxon>Araneomorphae</taxon>
        <taxon>Entelegynae</taxon>
        <taxon>Eresoidea</taxon>
        <taxon>Eresidae</taxon>
        <taxon>Stegodyphus</taxon>
    </lineage>
</organism>
<dbReference type="Proteomes" id="UP000054359">
    <property type="component" value="Unassembled WGS sequence"/>
</dbReference>
<name>A0A087UWE5_STEMI</name>
<proteinExistence type="predicted"/>
<protein>
    <submittedName>
        <fullName evidence="2">Uncharacterized protein</fullName>
    </submittedName>
</protein>
<feature type="region of interest" description="Disordered" evidence="1">
    <location>
        <begin position="1"/>
        <end position="27"/>
    </location>
</feature>
<evidence type="ECO:0000313" key="3">
    <source>
        <dbReference type="Proteomes" id="UP000054359"/>
    </source>
</evidence>
<reference evidence="2 3" key="1">
    <citation type="submission" date="2013-11" db="EMBL/GenBank/DDBJ databases">
        <title>Genome sequencing of Stegodyphus mimosarum.</title>
        <authorList>
            <person name="Bechsgaard J."/>
        </authorList>
    </citation>
    <scope>NUCLEOTIDE SEQUENCE [LARGE SCALE GENOMIC DNA]</scope>
</reference>
<dbReference type="EMBL" id="KK121993">
    <property type="protein sequence ID" value="KFM81684.1"/>
    <property type="molecule type" value="Genomic_DNA"/>
</dbReference>
<evidence type="ECO:0000313" key="2">
    <source>
        <dbReference type="EMBL" id="KFM81684.1"/>
    </source>
</evidence>
<gene>
    <name evidence="2" type="ORF">X975_16538</name>
</gene>
<accession>A0A087UWE5</accession>
<evidence type="ECO:0000256" key="1">
    <source>
        <dbReference type="SAM" id="MobiDB-lite"/>
    </source>
</evidence>
<feature type="non-terminal residue" evidence="2">
    <location>
        <position position="47"/>
    </location>
</feature>
<dbReference type="AlphaFoldDB" id="A0A087UWE5"/>